<dbReference type="Pfam" id="PF11560">
    <property type="entry name" value="LAP2alpha"/>
    <property type="match status" value="1"/>
</dbReference>
<dbReference type="AlphaFoldDB" id="A0A448XAJ0"/>
<feature type="compositionally biased region" description="Polar residues" evidence="1">
    <location>
        <begin position="152"/>
        <end position="174"/>
    </location>
</feature>
<keyword evidence="4" id="KW-1185">Reference proteome</keyword>
<feature type="domain" description="Lamina-associated polypeptide 2 alpha C-terminal" evidence="2">
    <location>
        <begin position="2"/>
        <end position="125"/>
    </location>
</feature>
<gene>
    <name evidence="3" type="ORF">PXEA_LOCUS25620</name>
</gene>
<reference evidence="3" key="1">
    <citation type="submission" date="2018-11" db="EMBL/GenBank/DDBJ databases">
        <authorList>
            <consortium name="Pathogen Informatics"/>
        </authorList>
    </citation>
    <scope>NUCLEOTIDE SEQUENCE</scope>
</reference>
<name>A0A448XAJ0_9PLAT</name>
<dbReference type="EMBL" id="CAAALY010131178">
    <property type="protein sequence ID" value="VEL32180.1"/>
    <property type="molecule type" value="Genomic_DNA"/>
</dbReference>
<feature type="region of interest" description="Disordered" evidence="1">
    <location>
        <begin position="151"/>
        <end position="199"/>
    </location>
</feature>
<dbReference type="Gene3D" id="1.10.287.3160">
    <property type="match status" value="1"/>
</dbReference>
<evidence type="ECO:0000313" key="4">
    <source>
        <dbReference type="Proteomes" id="UP000784294"/>
    </source>
</evidence>
<dbReference type="InterPro" id="IPR021623">
    <property type="entry name" value="LAP2alpha_C"/>
</dbReference>
<dbReference type="OrthoDB" id="9908756at2759"/>
<dbReference type="Proteomes" id="UP000784294">
    <property type="component" value="Unassembled WGS sequence"/>
</dbReference>
<sequence length="199" mass="22303">MDKKIDSALRRDFQNSAAILRPAAAATTVAKTAKFWCQELLKNPPSSPDQFTEEIEKIKSALSFLGEAAIDTAKLAAKASAASVTARRAMWLRQWSGDTASKHKLTSLKFAGTQLFGPELTQIISEVTGGKGAFLPQGRRPRRDFHKRNFQHKTWNSSNRQQRGSRPLPQAQSNRRYKAPWQNQTKSIRKHTPTKSQDS</sequence>
<organism evidence="3 4">
    <name type="scientific">Protopolystoma xenopodis</name>
    <dbReference type="NCBI Taxonomy" id="117903"/>
    <lineage>
        <taxon>Eukaryota</taxon>
        <taxon>Metazoa</taxon>
        <taxon>Spiralia</taxon>
        <taxon>Lophotrochozoa</taxon>
        <taxon>Platyhelminthes</taxon>
        <taxon>Monogenea</taxon>
        <taxon>Polyopisthocotylea</taxon>
        <taxon>Polystomatidea</taxon>
        <taxon>Polystomatidae</taxon>
        <taxon>Protopolystoma</taxon>
    </lineage>
</organism>
<protein>
    <recommendedName>
        <fullName evidence="2">Lamina-associated polypeptide 2 alpha C-terminal domain-containing protein</fullName>
    </recommendedName>
</protein>
<evidence type="ECO:0000256" key="1">
    <source>
        <dbReference type="SAM" id="MobiDB-lite"/>
    </source>
</evidence>
<evidence type="ECO:0000259" key="2">
    <source>
        <dbReference type="Pfam" id="PF11560"/>
    </source>
</evidence>
<accession>A0A448XAJ0</accession>
<evidence type="ECO:0000313" key="3">
    <source>
        <dbReference type="EMBL" id="VEL32180.1"/>
    </source>
</evidence>
<proteinExistence type="predicted"/>
<comment type="caution">
    <text evidence="3">The sequence shown here is derived from an EMBL/GenBank/DDBJ whole genome shotgun (WGS) entry which is preliminary data.</text>
</comment>